<dbReference type="NCBIfam" id="TIGR00072">
    <property type="entry name" value="hydrog_prot"/>
    <property type="match status" value="1"/>
</dbReference>
<evidence type="ECO:0000256" key="3">
    <source>
        <dbReference type="ARBA" id="ARBA00022750"/>
    </source>
</evidence>
<name>A0A933NVB5_9HYPH</name>
<dbReference type="InterPro" id="IPR023430">
    <property type="entry name" value="Pept_HybD-like_dom_sf"/>
</dbReference>
<keyword evidence="3" id="KW-0064">Aspartyl protease</keyword>
<proteinExistence type="inferred from homology"/>
<protein>
    <submittedName>
        <fullName evidence="5">Hydrogenase maturation protease</fullName>
    </submittedName>
</protein>
<dbReference type="InterPro" id="IPR000671">
    <property type="entry name" value="Peptidase_A31"/>
</dbReference>
<evidence type="ECO:0000313" key="6">
    <source>
        <dbReference type="Proteomes" id="UP000782610"/>
    </source>
</evidence>
<comment type="similarity">
    <text evidence="1">Belongs to the peptidase A31 family.</text>
</comment>
<dbReference type="AlphaFoldDB" id="A0A933NVB5"/>
<comment type="caution">
    <text evidence="5">The sequence shown here is derived from an EMBL/GenBank/DDBJ whole genome shotgun (WGS) entry which is preliminary data.</text>
</comment>
<organism evidence="5 6">
    <name type="scientific">Devosia nanyangense</name>
    <dbReference type="NCBI Taxonomy" id="1228055"/>
    <lineage>
        <taxon>Bacteria</taxon>
        <taxon>Pseudomonadati</taxon>
        <taxon>Pseudomonadota</taxon>
        <taxon>Alphaproteobacteria</taxon>
        <taxon>Hyphomicrobiales</taxon>
        <taxon>Devosiaceae</taxon>
        <taxon>Devosia</taxon>
    </lineage>
</organism>
<dbReference type="GO" id="GO:0004190">
    <property type="term" value="F:aspartic-type endopeptidase activity"/>
    <property type="evidence" value="ECO:0007669"/>
    <property type="project" value="UniProtKB-KW"/>
</dbReference>
<accession>A0A933NVB5</accession>
<dbReference type="GO" id="GO:0008047">
    <property type="term" value="F:enzyme activator activity"/>
    <property type="evidence" value="ECO:0007669"/>
    <property type="project" value="InterPro"/>
</dbReference>
<dbReference type="EMBL" id="JACRAF010000007">
    <property type="protein sequence ID" value="MBI4920659.1"/>
    <property type="molecule type" value="Genomic_DNA"/>
</dbReference>
<keyword evidence="2 5" id="KW-0645">Protease</keyword>
<dbReference type="Pfam" id="PF01750">
    <property type="entry name" value="HycI"/>
    <property type="match status" value="1"/>
</dbReference>
<dbReference type="CDD" id="cd00518">
    <property type="entry name" value="H2MP"/>
    <property type="match status" value="1"/>
</dbReference>
<evidence type="ECO:0000256" key="4">
    <source>
        <dbReference type="ARBA" id="ARBA00022801"/>
    </source>
</evidence>
<gene>
    <name evidence="5" type="ORF">HY834_02835</name>
</gene>
<sequence length="160" mass="16188">MSRLMIIGLGNPDRGDDGVGGLVVEALAGRLPEGVETMVRTGDMLGLVEDWAGAQAVICIDAAATVGAPGRVHRIDGHAEALLPEPGLASSHAFGLAEAIALSRALGTAPPVLFVYAIEGSGFDTGAPVSAEVAAVVDEVATRVLAEVARWPATAEAIRA</sequence>
<dbReference type="GO" id="GO:0016485">
    <property type="term" value="P:protein processing"/>
    <property type="evidence" value="ECO:0007669"/>
    <property type="project" value="TreeGrafter"/>
</dbReference>
<dbReference type="SUPFAM" id="SSF53163">
    <property type="entry name" value="HybD-like"/>
    <property type="match status" value="1"/>
</dbReference>
<dbReference type="PANTHER" id="PTHR30302">
    <property type="entry name" value="HYDROGENASE 1 MATURATION PROTEASE"/>
    <property type="match status" value="1"/>
</dbReference>
<reference evidence="5" key="1">
    <citation type="submission" date="2020-07" db="EMBL/GenBank/DDBJ databases">
        <title>Huge and variable diversity of episymbiotic CPR bacteria and DPANN archaea in groundwater ecosystems.</title>
        <authorList>
            <person name="He C.Y."/>
            <person name="Keren R."/>
            <person name="Whittaker M."/>
            <person name="Farag I.F."/>
            <person name="Doudna J."/>
            <person name="Cate J.H.D."/>
            <person name="Banfield J.F."/>
        </authorList>
    </citation>
    <scope>NUCLEOTIDE SEQUENCE</scope>
    <source>
        <strain evidence="5">NC_groundwater_1586_Pr3_B-0.1um_66_15</strain>
    </source>
</reference>
<dbReference type="Proteomes" id="UP000782610">
    <property type="component" value="Unassembled WGS sequence"/>
</dbReference>
<keyword evidence="4" id="KW-0378">Hydrolase</keyword>
<evidence type="ECO:0000256" key="2">
    <source>
        <dbReference type="ARBA" id="ARBA00022670"/>
    </source>
</evidence>
<evidence type="ECO:0000256" key="1">
    <source>
        <dbReference type="ARBA" id="ARBA00006814"/>
    </source>
</evidence>
<dbReference type="PANTHER" id="PTHR30302:SF1">
    <property type="entry name" value="HYDROGENASE 2 MATURATION PROTEASE"/>
    <property type="match status" value="1"/>
</dbReference>
<dbReference type="Gene3D" id="3.40.50.1450">
    <property type="entry name" value="HybD-like"/>
    <property type="match status" value="1"/>
</dbReference>
<evidence type="ECO:0000313" key="5">
    <source>
        <dbReference type="EMBL" id="MBI4920659.1"/>
    </source>
</evidence>